<accession>K0JLJ2</accession>
<dbReference type="OrthoDB" id="324554at2"/>
<feature type="region of interest" description="Disordered" evidence="1">
    <location>
        <begin position="129"/>
        <end position="169"/>
    </location>
</feature>
<dbReference type="HOGENOM" id="CLU_055973_2_1_12"/>
<dbReference type="PATRIC" id="fig|1161918.5.peg.2068"/>
<dbReference type="AlphaFoldDB" id="K0JLJ2"/>
<protein>
    <submittedName>
        <fullName evidence="3">Gp49 homologous</fullName>
    </submittedName>
</protein>
<dbReference type="KEGG" id="bpw:WESB_2505"/>
<evidence type="ECO:0000256" key="1">
    <source>
        <dbReference type="SAM" id="MobiDB-lite"/>
    </source>
</evidence>
<sequence>MSDSKKYYWLKLQKTFFSDKKMKKMRLIAGGEIYTIIYLKLLLESLDNGGLIEFENICDNPAEELSLMIDETADNIKACLVILEKLKLCEYNDNFISFNDIEKMVGSSTTEADRLKAYREKQKLLKVQKSTDDVHSYENRTQSEQQSYPEIEREKDKEKDTDTEREKEPFTNDEVEILLNHTQFLSFEDFEKVYIFWFTKLTGKPVTLLHQTVSANEKNIEKLGWLRKNFESRKVHAGIAIFETLEYIAQDKTCKDNYDFRGSNYLRGVTSRLVDAKLAESDPVSNEGKGLYKNPSFDYFKY</sequence>
<dbReference type="Pfam" id="PF09681">
    <property type="entry name" value="Phage_rep_org_N"/>
    <property type="match status" value="1"/>
</dbReference>
<evidence type="ECO:0000313" key="4">
    <source>
        <dbReference type="Proteomes" id="UP000003759"/>
    </source>
</evidence>
<evidence type="ECO:0000259" key="2">
    <source>
        <dbReference type="Pfam" id="PF09681"/>
    </source>
</evidence>
<dbReference type="InterPro" id="IPR010056">
    <property type="entry name" value="Phage_rep_org__N"/>
</dbReference>
<gene>
    <name evidence="3" type="ORF">WESB_2505</name>
</gene>
<feature type="compositionally biased region" description="Polar residues" evidence="1">
    <location>
        <begin position="139"/>
        <end position="148"/>
    </location>
</feature>
<feature type="compositionally biased region" description="Basic and acidic residues" evidence="1">
    <location>
        <begin position="150"/>
        <end position="169"/>
    </location>
</feature>
<feature type="compositionally biased region" description="Basic and acidic residues" evidence="1">
    <location>
        <begin position="129"/>
        <end position="138"/>
    </location>
</feature>
<feature type="domain" description="Phage replisome organiser N-terminal" evidence="2">
    <location>
        <begin position="9"/>
        <end position="123"/>
    </location>
</feature>
<reference evidence="3 4" key="1">
    <citation type="journal article" date="2012" name="BMC Genomics">
        <title>Comparative genomics of Brachyspira pilosicoli strains: genome rearrangements, reductions and correlation of genetic compliment with phenotypic diversity.</title>
        <authorList>
            <person name="Mappley L.J."/>
            <person name="Black M.L."/>
            <person name="Abuoun M."/>
            <person name="Darby A.C."/>
            <person name="Woodward M.J."/>
            <person name="Parkhill J."/>
            <person name="Turner A.K."/>
            <person name="Bellgard M.I."/>
            <person name="La T."/>
            <person name="Phillips N.D."/>
            <person name="La Ragione R.M."/>
            <person name="Hampson D.J."/>
        </authorList>
    </citation>
    <scope>NUCLEOTIDE SEQUENCE [LARGE SCALE GENOMIC DNA]</scope>
    <source>
        <strain evidence="3">WesB</strain>
    </source>
</reference>
<organism evidence="3 4">
    <name type="scientific">Brachyspira pilosicoli WesB</name>
    <dbReference type="NCBI Taxonomy" id="1161918"/>
    <lineage>
        <taxon>Bacteria</taxon>
        <taxon>Pseudomonadati</taxon>
        <taxon>Spirochaetota</taxon>
        <taxon>Spirochaetia</taxon>
        <taxon>Brachyspirales</taxon>
        <taxon>Brachyspiraceae</taxon>
        <taxon>Brachyspira</taxon>
    </lineage>
</organism>
<evidence type="ECO:0000313" key="3">
    <source>
        <dbReference type="EMBL" id="CCG57967.1"/>
    </source>
</evidence>
<proteinExistence type="predicted"/>
<dbReference type="Proteomes" id="UP000003759">
    <property type="component" value="Chromosome"/>
</dbReference>
<name>K0JLJ2_BRAPL</name>
<dbReference type="NCBIfam" id="TIGR01714">
    <property type="entry name" value="phage_rep_org_N"/>
    <property type="match status" value="1"/>
</dbReference>
<dbReference type="RefSeq" id="WP_014934018.1">
    <property type="nucleotide sequence ID" value="NC_018604.1"/>
</dbReference>
<dbReference type="EMBL" id="HE793032">
    <property type="protein sequence ID" value="CCG57967.1"/>
    <property type="molecule type" value="Genomic_DNA"/>
</dbReference>